<gene>
    <name evidence="1" type="ORF">HCN51_02625</name>
</gene>
<dbReference type="InterPro" id="IPR023214">
    <property type="entry name" value="HAD_sf"/>
</dbReference>
<dbReference type="Proteomes" id="UP000696294">
    <property type="component" value="Unassembled WGS sequence"/>
</dbReference>
<evidence type="ECO:0000313" key="2">
    <source>
        <dbReference type="Proteomes" id="UP000696294"/>
    </source>
</evidence>
<dbReference type="InterPro" id="IPR036412">
    <property type="entry name" value="HAD-like_sf"/>
</dbReference>
<dbReference type="PANTHER" id="PTHR43611">
    <property type="entry name" value="ALPHA-D-GLUCOSE 1-PHOSPHATE PHOSPHATASE"/>
    <property type="match status" value="1"/>
</dbReference>
<accession>A0ABX1B033</accession>
<dbReference type="NCBIfam" id="TIGR01509">
    <property type="entry name" value="HAD-SF-IA-v3"/>
    <property type="match status" value="1"/>
</dbReference>
<dbReference type="EMBL" id="JAATEP010000001">
    <property type="protein sequence ID" value="NJP88363.1"/>
    <property type="molecule type" value="Genomic_DNA"/>
</dbReference>
<dbReference type="Gene3D" id="3.40.50.1000">
    <property type="entry name" value="HAD superfamily/HAD-like"/>
    <property type="match status" value="1"/>
</dbReference>
<name>A0ABX1B033_9ACTN</name>
<dbReference type="PRINTS" id="PR00413">
    <property type="entry name" value="HADHALOGNASE"/>
</dbReference>
<protein>
    <submittedName>
        <fullName evidence="1">HAD family hydrolase</fullName>
    </submittedName>
</protein>
<dbReference type="Pfam" id="PF00702">
    <property type="entry name" value="Hydrolase"/>
    <property type="match status" value="1"/>
</dbReference>
<dbReference type="InterPro" id="IPR006439">
    <property type="entry name" value="HAD-SF_hydro_IA"/>
</dbReference>
<evidence type="ECO:0000313" key="1">
    <source>
        <dbReference type="EMBL" id="NJP88363.1"/>
    </source>
</evidence>
<proteinExistence type="predicted"/>
<comment type="caution">
    <text evidence="1">The sequence shown here is derived from an EMBL/GenBank/DDBJ whole genome shotgun (WGS) entry which is preliminary data.</text>
</comment>
<reference evidence="1 2" key="1">
    <citation type="submission" date="2020-03" db="EMBL/GenBank/DDBJ databases">
        <title>WGS of actinomycetes isolated from Thailand.</title>
        <authorList>
            <person name="Thawai C."/>
        </authorList>
    </citation>
    <scope>NUCLEOTIDE SEQUENCE [LARGE SCALE GENOMIC DNA]</scope>
    <source>
        <strain evidence="1 2">FMUSA5-5</strain>
    </source>
</reference>
<organism evidence="1 2">
    <name type="scientific">Nonomuraea composti</name>
    <dbReference type="NCBI Taxonomy" id="2720023"/>
    <lineage>
        <taxon>Bacteria</taxon>
        <taxon>Bacillati</taxon>
        <taxon>Actinomycetota</taxon>
        <taxon>Actinomycetes</taxon>
        <taxon>Streptosporangiales</taxon>
        <taxon>Streptosporangiaceae</taxon>
        <taxon>Nonomuraea</taxon>
    </lineage>
</organism>
<keyword evidence="2" id="KW-1185">Reference proteome</keyword>
<sequence>MGVLYRDGNVQGRVLVPYLRERGCQAPEQDIRAAYRDVTLGRTSTAAFWAALGAAAATDEDYCLRHTLTGGVREALAELAGDGLEGGGLELACLSNDAAAWSALVRRRFGLERHIGRWFISSELGARKPDPAAYRAVPAALSVPPAQVVLVDDRPANLAPARALGMRTILFHSDDTAAHPDGGAAPEQEVRTMPELVAAVRRMAENRSKRSGAAD</sequence>
<dbReference type="SUPFAM" id="SSF56784">
    <property type="entry name" value="HAD-like"/>
    <property type="match status" value="1"/>
</dbReference>
<dbReference type="GO" id="GO:0016787">
    <property type="term" value="F:hydrolase activity"/>
    <property type="evidence" value="ECO:0007669"/>
    <property type="project" value="UniProtKB-KW"/>
</dbReference>
<keyword evidence="1" id="KW-0378">Hydrolase</keyword>
<dbReference type="PANTHER" id="PTHR43611:SF3">
    <property type="entry name" value="FLAVIN MONONUCLEOTIDE HYDROLASE 1, CHLOROPLATIC"/>
    <property type="match status" value="1"/>
</dbReference>